<feature type="region of interest" description="Disordered" evidence="1">
    <location>
        <begin position="1"/>
        <end position="84"/>
    </location>
</feature>
<evidence type="ECO:0000256" key="1">
    <source>
        <dbReference type="SAM" id="MobiDB-lite"/>
    </source>
</evidence>
<sequence length="121" mass="13533">MQDGRKPSTVPVSEPKKETQAREILEESTTTLGREPEKNPALKEKNEPTNRQRNEDCTTEDEQLEKPRAAASEHRLDSGTFRNASASNQMLAPMAVSMQSASDVAHDSFRKGLPCRTRCVY</sequence>
<dbReference type="Proteomes" id="UP001562425">
    <property type="component" value="Unassembled WGS sequence"/>
</dbReference>
<proteinExistence type="predicted"/>
<gene>
    <name evidence="2" type="ORF">pipiens_000066</name>
</gene>
<feature type="compositionally biased region" description="Basic and acidic residues" evidence="1">
    <location>
        <begin position="64"/>
        <end position="77"/>
    </location>
</feature>
<comment type="caution">
    <text evidence="2">The sequence shown here is derived from an EMBL/GenBank/DDBJ whole genome shotgun (WGS) entry which is preliminary data.</text>
</comment>
<evidence type="ECO:0000313" key="2">
    <source>
        <dbReference type="EMBL" id="KAL1377145.1"/>
    </source>
</evidence>
<name>A0ABD1CLJ6_CULPP</name>
<reference evidence="2 3" key="1">
    <citation type="submission" date="2024-05" db="EMBL/GenBank/DDBJ databases">
        <title>Culex pipiens pipiens assembly and annotation.</title>
        <authorList>
            <person name="Alout H."/>
            <person name="Durand T."/>
        </authorList>
    </citation>
    <scope>NUCLEOTIDE SEQUENCE [LARGE SCALE GENOMIC DNA]</scope>
    <source>
        <strain evidence="2">HA-2024</strain>
        <tissue evidence="2">Whole body</tissue>
    </source>
</reference>
<feature type="non-terminal residue" evidence="2">
    <location>
        <position position="121"/>
    </location>
</feature>
<dbReference type="AlphaFoldDB" id="A0ABD1CLJ6"/>
<protein>
    <submittedName>
        <fullName evidence="2">Uncharacterized protein</fullName>
    </submittedName>
</protein>
<keyword evidence="3" id="KW-1185">Reference proteome</keyword>
<feature type="compositionally biased region" description="Basic and acidic residues" evidence="1">
    <location>
        <begin position="14"/>
        <end position="25"/>
    </location>
</feature>
<dbReference type="EMBL" id="JBEHCU010011149">
    <property type="protein sequence ID" value="KAL1377145.1"/>
    <property type="molecule type" value="Genomic_DNA"/>
</dbReference>
<organism evidence="2 3">
    <name type="scientific">Culex pipiens pipiens</name>
    <name type="common">Northern house mosquito</name>
    <dbReference type="NCBI Taxonomy" id="38569"/>
    <lineage>
        <taxon>Eukaryota</taxon>
        <taxon>Metazoa</taxon>
        <taxon>Ecdysozoa</taxon>
        <taxon>Arthropoda</taxon>
        <taxon>Hexapoda</taxon>
        <taxon>Insecta</taxon>
        <taxon>Pterygota</taxon>
        <taxon>Neoptera</taxon>
        <taxon>Endopterygota</taxon>
        <taxon>Diptera</taxon>
        <taxon>Nematocera</taxon>
        <taxon>Culicoidea</taxon>
        <taxon>Culicidae</taxon>
        <taxon>Culicinae</taxon>
        <taxon>Culicini</taxon>
        <taxon>Culex</taxon>
        <taxon>Culex</taxon>
    </lineage>
</organism>
<feature type="compositionally biased region" description="Basic and acidic residues" evidence="1">
    <location>
        <begin position="34"/>
        <end position="56"/>
    </location>
</feature>
<accession>A0ABD1CLJ6</accession>
<evidence type="ECO:0000313" key="3">
    <source>
        <dbReference type="Proteomes" id="UP001562425"/>
    </source>
</evidence>